<feature type="transmembrane region" description="Helical" evidence="1">
    <location>
        <begin position="5"/>
        <end position="26"/>
    </location>
</feature>
<feature type="transmembrane region" description="Helical" evidence="1">
    <location>
        <begin position="32"/>
        <end position="54"/>
    </location>
</feature>
<evidence type="ECO:0008006" key="4">
    <source>
        <dbReference type="Google" id="ProtNLM"/>
    </source>
</evidence>
<feature type="transmembrane region" description="Helical" evidence="1">
    <location>
        <begin position="66"/>
        <end position="85"/>
    </location>
</feature>
<proteinExistence type="predicted"/>
<evidence type="ECO:0000256" key="1">
    <source>
        <dbReference type="SAM" id="Phobius"/>
    </source>
</evidence>
<dbReference type="EMBL" id="CP045529">
    <property type="protein sequence ID" value="QFU99329.1"/>
    <property type="molecule type" value="Genomic_DNA"/>
</dbReference>
<reference evidence="2 3" key="1">
    <citation type="submission" date="2019-10" db="EMBL/GenBank/DDBJ databases">
        <title>Genome sequence of Luteimicrobium xylanilyticum HY-24.</title>
        <authorList>
            <person name="Kim D.Y."/>
            <person name="Park H.-Y."/>
        </authorList>
    </citation>
    <scope>NUCLEOTIDE SEQUENCE [LARGE SCALE GENOMIC DNA]</scope>
    <source>
        <strain evidence="2 3">HY-24</strain>
    </source>
</reference>
<protein>
    <recommendedName>
        <fullName evidence="4">Phage holin family protein</fullName>
    </recommendedName>
</protein>
<dbReference type="KEGG" id="lxl:KDY119_02857"/>
<name>A0A5P9QDG8_9MICO</name>
<gene>
    <name evidence="2" type="ORF">KDY119_02857</name>
</gene>
<sequence>MSPRIVSFVVAAIAYGVLLIIANLVLSGMRIGWLWGIVAVALFTVLISIVRPLLTKFLTKHVHEYTWVIGIATVLVSLILTVILSPESGFSIHGFSTWVWATLIVWVGTLIYDVVDDRLVAMAQKHVDSRRAKGSGTTSGAASA</sequence>
<dbReference type="OrthoDB" id="5185447at2"/>
<dbReference type="Proteomes" id="UP000326702">
    <property type="component" value="Chromosome"/>
</dbReference>
<evidence type="ECO:0000313" key="2">
    <source>
        <dbReference type="EMBL" id="QFU99329.1"/>
    </source>
</evidence>
<dbReference type="AlphaFoldDB" id="A0A5P9QDG8"/>
<keyword evidence="1" id="KW-1133">Transmembrane helix</keyword>
<accession>A0A5P9QDG8</accession>
<keyword evidence="3" id="KW-1185">Reference proteome</keyword>
<evidence type="ECO:0000313" key="3">
    <source>
        <dbReference type="Proteomes" id="UP000326702"/>
    </source>
</evidence>
<keyword evidence="1" id="KW-0472">Membrane</keyword>
<organism evidence="2 3">
    <name type="scientific">Luteimicrobium xylanilyticum</name>
    <dbReference type="NCBI Taxonomy" id="1133546"/>
    <lineage>
        <taxon>Bacteria</taxon>
        <taxon>Bacillati</taxon>
        <taxon>Actinomycetota</taxon>
        <taxon>Actinomycetes</taxon>
        <taxon>Micrococcales</taxon>
        <taxon>Luteimicrobium</taxon>
    </lineage>
</organism>
<feature type="transmembrane region" description="Helical" evidence="1">
    <location>
        <begin position="97"/>
        <end position="115"/>
    </location>
</feature>
<keyword evidence="1" id="KW-0812">Transmembrane</keyword>
<dbReference type="RefSeq" id="WP_036947140.1">
    <property type="nucleotide sequence ID" value="NZ_BAABIH010000008.1"/>
</dbReference>